<dbReference type="InterPro" id="IPR055510">
    <property type="entry name" value="DUF7083"/>
</dbReference>
<accession>A0A8R1I466</accession>
<evidence type="ECO:0000256" key="1">
    <source>
        <dbReference type="SAM" id="MobiDB-lite"/>
    </source>
</evidence>
<proteinExistence type="predicted"/>
<sequence length="137" mass="15854">MSKENEEFMLRMMRMFEKQNEQHQAAMTALVQAMTSKSNDESRADMTPTTSGVSQTQLMNDIGSRVAMFQFDLETEKTFSKWYARHEAAFTVEHCTLHGETRFEIHRKWAIERTCTASACVSYLGTLSRSLFFETDN</sequence>
<feature type="region of interest" description="Disordered" evidence="1">
    <location>
        <begin position="34"/>
        <end position="56"/>
    </location>
</feature>
<reference evidence="4" key="1">
    <citation type="submission" date="2010-08" db="EMBL/GenBank/DDBJ databases">
        <authorList>
            <consortium name="Caenorhabditis japonica Sequencing Consortium"/>
            <person name="Wilson R.K."/>
        </authorList>
    </citation>
    <scope>NUCLEOTIDE SEQUENCE [LARGE SCALE GENOMIC DNA]</scope>
    <source>
        <strain evidence="4">DF5081</strain>
    </source>
</reference>
<organism evidence="3 4">
    <name type="scientific">Caenorhabditis japonica</name>
    <dbReference type="NCBI Taxonomy" id="281687"/>
    <lineage>
        <taxon>Eukaryota</taxon>
        <taxon>Metazoa</taxon>
        <taxon>Ecdysozoa</taxon>
        <taxon>Nematoda</taxon>
        <taxon>Chromadorea</taxon>
        <taxon>Rhabditida</taxon>
        <taxon>Rhabditina</taxon>
        <taxon>Rhabditomorpha</taxon>
        <taxon>Rhabditoidea</taxon>
        <taxon>Rhabditidae</taxon>
        <taxon>Peloderinae</taxon>
        <taxon>Caenorhabditis</taxon>
    </lineage>
</organism>
<evidence type="ECO:0000313" key="4">
    <source>
        <dbReference type="Proteomes" id="UP000005237"/>
    </source>
</evidence>
<feature type="domain" description="DUF7083" evidence="2">
    <location>
        <begin position="58"/>
        <end position="103"/>
    </location>
</feature>
<dbReference type="Proteomes" id="UP000005237">
    <property type="component" value="Unassembled WGS sequence"/>
</dbReference>
<evidence type="ECO:0000313" key="3">
    <source>
        <dbReference type="EnsemblMetazoa" id="CJA21430.1"/>
    </source>
</evidence>
<dbReference type="AlphaFoldDB" id="A0A8R1I466"/>
<name>A0A8R1I466_CAEJA</name>
<dbReference type="EnsemblMetazoa" id="CJA21430.1">
    <property type="protein sequence ID" value="CJA21430.1"/>
    <property type="gene ID" value="WBGene00177002"/>
</dbReference>
<protein>
    <recommendedName>
        <fullName evidence="2">DUF7083 domain-containing protein</fullName>
    </recommendedName>
</protein>
<evidence type="ECO:0000259" key="2">
    <source>
        <dbReference type="Pfam" id="PF23309"/>
    </source>
</evidence>
<dbReference type="Pfam" id="PF23309">
    <property type="entry name" value="DUF7083"/>
    <property type="match status" value="1"/>
</dbReference>
<keyword evidence="4" id="KW-1185">Reference proteome</keyword>
<reference evidence="3" key="2">
    <citation type="submission" date="2022-06" db="UniProtKB">
        <authorList>
            <consortium name="EnsemblMetazoa"/>
        </authorList>
    </citation>
    <scope>IDENTIFICATION</scope>
    <source>
        <strain evidence="3">DF5081</strain>
    </source>
</reference>
<feature type="compositionally biased region" description="Polar residues" evidence="1">
    <location>
        <begin position="47"/>
        <end position="56"/>
    </location>
</feature>